<feature type="region of interest" description="Disordered" evidence="1">
    <location>
        <begin position="403"/>
        <end position="422"/>
    </location>
</feature>
<dbReference type="EMBL" id="PYUC01000008">
    <property type="protein sequence ID" value="PTB19553.1"/>
    <property type="molecule type" value="Genomic_DNA"/>
</dbReference>
<sequence>METLVTITDAGREALVAPGNEGTSAHRVVEIGLATAPFVADKGLRTLPNELKRITTFGGINVAPDTIHATLKDDTADQYTLYGFGLYLENGVLIAAYSQPTPIMEKSPVAILLLSADLQFATIDSSQLIFGDTAFLNPPASTDRQGVIELATQEEVDAGSDDARAITPRTAAKCYAALSGAIFSGPVAAPTPPAGDNSDRVATTAFMMTALLNAQVGQIVLEPRTSARAGYLKCNGALVKRTDYPALWAYAQASGALLSDAEWQRHRWGCFSSGDDATTFRVPQLRGEFLRCWSDGRSNLDLNREIGSRQGTANLAHAHNASSSEVGDHAHTASTDAQGWHGHHGWTAGGGEHNHNNGAFSRLLRPPYGGSLTGSDAAGSGSEQAVGPGDSADIVGAGHHAHQFDTEGAGNHGHNVTIGGAGRHTHTITVKSAGVDESRPYNVALLAMIRAY</sequence>
<accession>A0A2T3XSP6</accession>
<dbReference type="InterPro" id="IPR011083">
    <property type="entry name" value="Phage_tail_collar_dom"/>
</dbReference>
<dbReference type="AlphaFoldDB" id="A0A2T3XSP6"/>
<dbReference type="InterPro" id="IPR037053">
    <property type="entry name" value="Phage_tail_collar_dom_sf"/>
</dbReference>
<evidence type="ECO:0000259" key="2">
    <source>
        <dbReference type="Pfam" id="PF07484"/>
    </source>
</evidence>
<feature type="region of interest" description="Disordered" evidence="1">
    <location>
        <begin position="316"/>
        <end position="396"/>
    </location>
</feature>
<dbReference type="Gene3D" id="3.90.1340.10">
    <property type="entry name" value="Phage tail collar domain"/>
    <property type="match status" value="1"/>
</dbReference>
<evidence type="ECO:0000313" key="3">
    <source>
        <dbReference type="EMBL" id="PTB19553.1"/>
    </source>
</evidence>
<organism evidence="3 4">
    <name type="scientific">Trinickia symbiotica</name>
    <dbReference type="NCBI Taxonomy" id="863227"/>
    <lineage>
        <taxon>Bacteria</taxon>
        <taxon>Pseudomonadati</taxon>
        <taxon>Pseudomonadota</taxon>
        <taxon>Betaproteobacteria</taxon>
        <taxon>Burkholderiales</taxon>
        <taxon>Burkholderiaceae</taxon>
        <taxon>Trinickia</taxon>
    </lineage>
</organism>
<dbReference type="SUPFAM" id="SSF88874">
    <property type="entry name" value="Receptor-binding domain of short tail fibre protein gp12"/>
    <property type="match status" value="1"/>
</dbReference>
<proteinExistence type="predicted"/>
<dbReference type="RefSeq" id="WP_107151963.1">
    <property type="nucleotide sequence ID" value="NZ_PYUC01000008.1"/>
</dbReference>
<dbReference type="Pfam" id="PF07484">
    <property type="entry name" value="Collar"/>
    <property type="match status" value="1"/>
</dbReference>
<feature type="domain" description="Phage tail collar" evidence="2">
    <location>
        <begin position="217"/>
        <end position="250"/>
    </location>
</feature>
<reference evidence="3 4" key="1">
    <citation type="submission" date="2018-03" db="EMBL/GenBank/DDBJ databases">
        <title>Whole genome analyses suggest that Burkholderia sensu lato contains two further novel genera in the rhizoxinica-symbiotica group Mycetohabitans gen. nov., and Trinickia gen. nov.: implications for the evolution of diazotrophy and nodulation in the Burkholderiaceae.</title>
        <authorList>
            <person name="Estrada De Los Santos P."/>
            <person name="Palmer M."/>
            <person name="Chavez-Ramirez B."/>
            <person name="Steenkamp E.T."/>
            <person name="Hirsch A.M."/>
            <person name="Manyaka P."/>
            <person name="Maluk M."/>
            <person name="Lafos M."/>
            <person name="Crook M."/>
            <person name="Gross E."/>
            <person name="Simon M.F."/>
            <person name="Bueno Dos Reis Junior F."/>
            <person name="Poole P.S."/>
            <person name="Venter S.N."/>
            <person name="James E.K."/>
        </authorList>
    </citation>
    <scope>NUCLEOTIDE SEQUENCE [LARGE SCALE GENOMIC DNA]</scope>
    <source>
        <strain evidence="3 4">JPY-366</strain>
    </source>
</reference>
<name>A0A2T3XSP6_9BURK</name>
<protein>
    <recommendedName>
        <fullName evidence="2">Phage tail collar domain-containing protein</fullName>
    </recommendedName>
</protein>
<evidence type="ECO:0000313" key="4">
    <source>
        <dbReference type="Proteomes" id="UP000240638"/>
    </source>
</evidence>
<evidence type="ECO:0000256" key="1">
    <source>
        <dbReference type="SAM" id="MobiDB-lite"/>
    </source>
</evidence>
<gene>
    <name evidence="3" type="ORF">C9I57_17895</name>
</gene>
<comment type="caution">
    <text evidence="3">The sequence shown here is derived from an EMBL/GenBank/DDBJ whole genome shotgun (WGS) entry which is preliminary data.</text>
</comment>
<dbReference type="Proteomes" id="UP000240638">
    <property type="component" value="Unassembled WGS sequence"/>
</dbReference>